<keyword evidence="3" id="KW-1185">Reference proteome</keyword>
<dbReference type="Proteomes" id="UP000242560">
    <property type="component" value="Unassembled WGS sequence"/>
</dbReference>
<organism evidence="2 3">
    <name type="scientific">Kaistella treverensis</name>
    <dbReference type="NCBI Taxonomy" id="631455"/>
    <lineage>
        <taxon>Bacteria</taxon>
        <taxon>Pseudomonadati</taxon>
        <taxon>Bacteroidota</taxon>
        <taxon>Flavobacteriia</taxon>
        <taxon>Flavobacteriales</taxon>
        <taxon>Weeksellaceae</taxon>
        <taxon>Chryseobacterium group</taxon>
        <taxon>Kaistella</taxon>
    </lineage>
</organism>
<reference evidence="3" key="1">
    <citation type="submission" date="2016-10" db="EMBL/GenBank/DDBJ databases">
        <authorList>
            <person name="Varghese N."/>
            <person name="Submissions S."/>
        </authorList>
    </citation>
    <scope>NUCLEOTIDE SEQUENCE [LARGE SCALE GENOMIC DNA]</scope>
    <source>
        <strain evidence="3">DSM 22251</strain>
    </source>
</reference>
<keyword evidence="1" id="KW-1133">Transmembrane helix</keyword>
<name>A0A1I3LX78_9FLAO</name>
<evidence type="ECO:0000256" key="1">
    <source>
        <dbReference type="SAM" id="Phobius"/>
    </source>
</evidence>
<evidence type="ECO:0000313" key="2">
    <source>
        <dbReference type="EMBL" id="SFI89322.1"/>
    </source>
</evidence>
<keyword evidence="1" id="KW-0812">Transmembrane</keyword>
<sequence>MKEFDLDKLERKNIFTHKENFFAEMQNKVLAEILQEKAGKVIKMNWAYTAAAAVALLFGFTFFLTSAPAETPSVAQNEVEIKNTVNAAEQEAIPSEEAVALKILEQDLTSIENNNPKNTAEAKTNFSEKTAKFAKQKEKEQVKTAEIQVDQILSNFTRAELADLSQNAEQDIYLDLYN</sequence>
<proteinExistence type="predicted"/>
<dbReference type="EMBL" id="FORQ01000002">
    <property type="protein sequence ID" value="SFI89322.1"/>
    <property type="molecule type" value="Genomic_DNA"/>
</dbReference>
<feature type="transmembrane region" description="Helical" evidence="1">
    <location>
        <begin position="46"/>
        <end position="64"/>
    </location>
</feature>
<protein>
    <submittedName>
        <fullName evidence="2">Uncharacterized protein</fullName>
    </submittedName>
</protein>
<keyword evidence="1" id="KW-0472">Membrane</keyword>
<dbReference type="AlphaFoldDB" id="A0A1I3LX78"/>
<dbReference type="RefSeq" id="WP_089819684.1">
    <property type="nucleotide sequence ID" value="NZ_FORQ01000002.1"/>
</dbReference>
<evidence type="ECO:0000313" key="3">
    <source>
        <dbReference type="Proteomes" id="UP000242560"/>
    </source>
</evidence>
<gene>
    <name evidence="2" type="ORF">SAMN05421638_1390</name>
</gene>
<accession>A0A1I3LX78</accession>